<evidence type="ECO:0000313" key="2">
    <source>
        <dbReference type="EMBL" id="KRM01721.1"/>
    </source>
</evidence>
<organism evidence="2 3">
    <name type="scientific">Limosilactobacillus gastricus DSM 16045</name>
    <dbReference type="NCBI Taxonomy" id="1423749"/>
    <lineage>
        <taxon>Bacteria</taxon>
        <taxon>Bacillati</taxon>
        <taxon>Bacillota</taxon>
        <taxon>Bacilli</taxon>
        <taxon>Lactobacillales</taxon>
        <taxon>Lactobacillaceae</taxon>
        <taxon>Limosilactobacillus</taxon>
    </lineage>
</organism>
<name>A0A0R1VEQ8_9LACO</name>
<keyword evidence="1" id="KW-1133">Transmembrane helix</keyword>
<evidence type="ECO:0000313" key="3">
    <source>
        <dbReference type="Proteomes" id="UP000051739"/>
    </source>
</evidence>
<feature type="transmembrane region" description="Helical" evidence="1">
    <location>
        <begin position="53"/>
        <end position="72"/>
    </location>
</feature>
<keyword evidence="1" id="KW-0472">Membrane</keyword>
<dbReference type="RefSeq" id="WP_040467998.1">
    <property type="nucleotide sequence ID" value="NZ_AZFN01000015.1"/>
</dbReference>
<protein>
    <recommendedName>
        <fullName evidence="4">Integral membrane protein</fullName>
    </recommendedName>
</protein>
<keyword evidence="3" id="KW-1185">Reference proteome</keyword>
<reference evidence="2 3" key="1">
    <citation type="journal article" date="2015" name="Genome Announc.">
        <title>Expanding the biotechnology potential of lactobacilli through comparative genomics of 213 strains and associated genera.</title>
        <authorList>
            <person name="Sun Z."/>
            <person name="Harris H.M."/>
            <person name="McCann A."/>
            <person name="Guo C."/>
            <person name="Argimon S."/>
            <person name="Zhang W."/>
            <person name="Yang X."/>
            <person name="Jeffery I.B."/>
            <person name="Cooney J.C."/>
            <person name="Kagawa T.F."/>
            <person name="Liu W."/>
            <person name="Song Y."/>
            <person name="Salvetti E."/>
            <person name="Wrobel A."/>
            <person name="Rasinkangas P."/>
            <person name="Parkhill J."/>
            <person name="Rea M.C."/>
            <person name="O'Sullivan O."/>
            <person name="Ritari J."/>
            <person name="Douillard F.P."/>
            <person name="Paul Ross R."/>
            <person name="Yang R."/>
            <person name="Briner A.E."/>
            <person name="Felis G.E."/>
            <person name="de Vos W.M."/>
            <person name="Barrangou R."/>
            <person name="Klaenhammer T.R."/>
            <person name="Caufield P.W."/>
            <person name="Cui Y."/>
            <person name="Zhang H."/>
            <person name="O'Toole P.W."/>
        </authorList>
    </citation>
    <scope>NUCLEOTIDE SEQUENCE [LARGE SCALE GENOMIC DNA]</scope>
    <source>
        <strain evidence="2 3">DSM 16045</strain>
    </source>
</reference>
<dbReference type="AlphaFoldDB" id="A0A0R1VEQ8"/>
<dbReference type="Proteomes" id="UP000051739">
    <property type="component" value="Unassembled WGS sequence"/>
</dbReference>
<sequence length="77" mass="9011">MTTFMMQLITGIVWLVLIIVGWRQGRFNWLGYVLLVALAGIMHGLAPRLPESWMLWWALLCVILNFLIFFAFKKKVN</sequence>
<proteinExistence type="predicted"/>
<comment type="caution">
    <text evidence="2">The sequence shown here is derived from an EMBL/GenBank/DDBJ whole genome shotgun (WGS) entry which is preliminary data.</text>
</comment>
<dbReference type="EMBL" id="AZFN01000015">
    <property type="protein sequence ID" value="KRM01721.1"/>
    <property type="molecule type" value="Genomic_DNA"/>
</dbReference>
<evidence type="ECO:0008006" key="4">
    <source>
        <dbReference type="Google" id="ProtNLM"/>
    </source>
</evidence>
<keyword evidence="1" id="KW-0812">Transmembrane</keyword>
<dbReference type="PATRIC" id="fig|1423749.3.peg.519"/>
<evidence type="ECO:0000256" key="1">
    <source>
        <dbReference type="SAM" id="Phobius"/>
    </source>
</evidence>
<accession>A0A0R1VEQ8</accession>
<feature type="transmembrane region" description="Helical" evidence="1">
    <location>
        <begin position="29"/>
        <end position="47"/>
    </location>
</feature>
<feature type="transmembrane region" description="Helical" evidence="1">
    <location>
        <begin position="6"/>
        <end position="22"/>
    </location>
</feature>
<gene>
    <name evidence="2" type="ORF">FC60_GL000515</name>
</gene>